<keyword evidence="2" id="KW-1185">Reference proteome</keyword>
<evidence type="ECO:0000313" key="2">
    <source>
        <dbReference type="Proteomes" id="UP000243887"/>
    </source>
</evidence>
<organism evidence="1 2">
    <name type="scientific">Myroides guanonis</name>
    <dbReference type="NCBI Taxonomy" id="1150112"/>
    <lineage>
        <taxon>Bacteria</taxon>
        <taxon>Pseudomonadati</taxon>
        <taxon>Bacteroidota</taxon>
        <taxon>Flavobacteriia</taxon>
        <taxon>Flavobacteriales</taxon>
        <taxon>Flavobacteriaceae</taxon>
        <taxon>Myroides</taxon>
    </lineage>
</organism>
<reference evidence="2" key="1">
    <citation type="submission" date="2016-10" db="EMBL/GenBank/DDBJ databases">
        <authorList>
            <person name="Varghese N."/>
            <person name="Submissions S."/>
        </authorList>
    </citation>
    <scope>NUCLEOTIDE SEQUENCE [LARGE SCALE GENOMIC DNA]</scope>
    <source>
        <strain evidence="2">DSM 26542</strain>
    </source>
</reference>
<proteinExistence type="predicted"/>
<evidence type="ECO:0000313" key="1">
    <source>
        <dbReference type="EMBL" id="SFI79951.1"/>
    </source>
</evidence>
<protein>
    <submittedName>
        <fullName evidence="1">Uncharacterized protein</fullName>
    </submittedName>
</protein>
<sequence length="64" mass="7444">MIVKLKRKITNQSKERIQAQLKEEAIAFQNKNDNKGIKEEQIQLIISAWRNTVILFKSTVKCSV</sequence>
<dbReference type="AlphaFoldDB" id="A0A1I3L5G1"/>
<accession>A0A1I3L5G1</accession>
<name>A0A1I3L5G1_9FLAO</name>
<dbReference type="Proteomes" id="UP000243887">
    <property type="component" value="Unassembled WGS sequence"/>
</dbReference>
<dbReference type="EMBL" id="FORU01000001">
    <property type="protein sequence ID" value="SFI79951.1"/>
    <property type="molecule type" value="Genomic_DNA"/>
</dbReference>
<gene>
    <name evidence="1" type="ORF">SAMN04487893_101185</name>
</gene>